<name>I4EIT3_9BACT</name>
<dbReference type="InterPro" id="IPR003599">
    <property type="entry name" value="Ig_sub"/>
</dbReference>
<feature type="region of interest" description="Disordered" evidence="1">
    <location>
        <begin position="1"/>
        <end position="26"/>
    </location>
</feature>
<accession>I4EIT3</accession>
<feature type="compositionally biased region" description="Low complexity" evidence="1">
    <location>
        <begin position="229"/>
        <end position="247"/>
    </location>
</feature>
<dbReference type="AlphaFoldDB" id="I4EIT3"/>
<dbReference type="InterPro" id="IPR007110">
    <property type="entry name" value="Ig-like_dom"/>
</dbReference>
<dbReference type="Gene3D" id="3.30.160.710">
    <property type="match status" value="1"/>
</dbReference>
<dbReference type="Pfam" id="PF18676">
    <property type="entry name" value="MBG_2"/>
    <property type="match status" value="2"/>
</dbReference>
<gene>
    <name evidence="3" type="ORF">NITHO_3630001</name>
</gene>
<evidence type="ECO:0000313" key="3">
    <source>
        <dbReference type="EMBL" id="CCF84595.1"/>
    </source>
</evidence>
<keyword evidence="4" id="KW-1185">Reference proteome</keyword>
<dbReference type="Proteomes" id="UP000004221">
    <property type="component" value="Unassembled WGS sequence"/>
</dbReference>
<dbReference type="InterPro" id="IPR013783">
    <property type="entry name" value="Ig-like_fold"/>
</dbReference>
<dbReference type="EMBL" id="CAGS01000294">
    <property type="protein sequence ID" value="CCF84595.1"/>
    <property type="molecule type" value="Genomic_DNA"/>
</dbReference>
<dbReference type="PROSITE" id="PS50835">
    <property type="entry name" value="IG_LIKE"/>
    <property type="match status" value="1"/>
</dbReference>
<dbReference type="InterPro" id="IPR036179">
    <property type="entry name" value="Ig-like_dom_sf"/>
</dbReference>
<feature type="domain" description="Ig-like" evidence="2">
    <location>
        <begin position="24"/>
        <end position="102"/>
    </location>
</feature>
<dbReference type="SMART" id="SM00409">
    <property type="entry name" value="IG"/>
    <property type="match status" value="1"/>
</dbReference>
<proteinExistence type="predicted"/>
<dbReference type="SUPFAM" id="SSF48726">
    <property type="entry name" value="Immunoglobulin"/>
    <property type="match status" value="1"/>
</dbReference>
<sequence>MTTSGRWSCWGRNNSGQSTSPGAPTITTEPSDLTVFVGNSATFSIVASSADTFSYQWSYSSDGTTFTPINGTTGSSYTIDSAALTDAGWYRVTIVSPSAEITSRAAKLDVFKGILTITASSATIGYGDTIPTITPSYSGFVDGDTAETALSTLPICGTTATSSSGVGIYPTTCSGAASSTYAITYVDGTLTIKGTITITASSATIAYGDAIPTITPSYSGFVNGDSPETALTTPPTCSTSATSSSLPDNYPTSCSGAVSEFYDITYATGTLTITQGSVTITSDPANSQSKAVASTGGTAGFTLKATITDGSGDLSTALPVTYTLTPIGPGSSYACPDSTGGGVTDGVLQSSCAFTGVAPNVYTLTISVASTTFSGSTTDTVTVIDSGLAFATGSGTVSHDGKSGKFLLTAEYKQGALSGMFRFYQGDLQLTSSDLTSFVVVMSGPDGPIAYVDGTATDQHGASYSFRLTVIDGGPANSRHPFDLAPAPERNQLGLTALDESGQPVAGLDFGPEQLSCGNVMIGSPTDRVARILGYTVGLIGWESCR</sequence>
<feature type="region of interest" description="Disordered" evidence="1">
    <location>
        <begin position="229"/>
        <end position="249"/>
    </location>
</feature>
<dbReference type="InterPro" id="IPR041286">
    <property type="entry name" value="MBG_2"/>
</dbReference>
<evidence type="ECO:0000313" key="4">
    <source>
        <dbReference type="Proteomes" id="UP000004221"/>
    </source>
</evidence>
<reference evidence="3 4" key="1">
    <citation type="journal article" date="2012" name="ISME J.">
        <title>Nitrification expanded: discovery, physiology and genomics of a nitrite-oxidizing bacterium from the phylum Chloroflexi.</title>
        <authorList>
            <person name="Sorokin D.Y."/>
            <person name="Lucker S."/>
            <person name="Vejmelkova D."/>
            <person name="Kostrikina N.A."/>
            <person name="Kleerebezem R."/>
            <person name="Rijpstra W.I."/>
            <person name="Damste J.S."/>
            <person name="Le Paslier D."/>
            <person name="Muyzer G."/>
            <person name="Wagner M."/>
            <person name="van Loosdrecht M.C."/>
            <person name="Daims H."/>
        </authorList>
    </citation>
    <scope>NUCLEOTIDE SEQUENCE [LARGE SCALE GENOMIC DNA]</scope>
    <source>
        <strain evidence="4">none</strain>
    </source>
</reference>
<dbReference type="Pfam" id="PF13927">
    <property type="entry name" value="Ig_3"/>
    <property type="match status" value="1"/>
</dbReference>
<evidence type="ECO:0000256" key="1">
    <source>
        <dbReference type="SAM" id="MobiDB-lite"/>
    </source>
</evidence>
<evidence type="ECO:0000259" key="2">
    <source>
        <dbReference type="PROSITE" id="PS50835"/>
    </source>
</evidence>
<organism evidence="3 4">
    <name type="scientific">Nitrolancea hollandica Lb</name>
    <dbReference type="NCBI Taxonomy" id="1129897"/>
    <lineage>
        <taxon>Bacteria</taxon>
        <taxon>Pseudomonadati</taxon>
        <taxon>Thermomicrobiota</taxon>
        <taxon>Thermomicrobia</taxon>
        <taxon>Sphaerobacterales</taxon>
        <taxon>Sphaerobacterineae</taxon>
        <taxon>Sphaerobacteraceae</taxon>
        <taxon>Nitrolancea</taxon>
    </lineage>
</organism>
<comment type="caution">
    <text evidence="3">The sequence shown here is derived from an EMBL/GenBank/DDBJ whole genome shotgun (WGS) entry which is preliminary data.</text>
</comment>
<protein>
    <recommendedName>
        <fullName evidence="2">Ig-like domain-containing protein</fullName>
    </recommendedName>
</protein>
<dbReference type="Gene3D" id="2.60.40.10">
    <property type="entry name" value="Immunoglobulins"/>
    <property type="match status" value="1"/>
</dbReference>